<keyword evidence="6" id="KW-1185">Reference proteome</keyword>
<evidence type="ECO:0000256" key="2">
    <source>
        <dbReference type="ARBA" id="ARBA00023125"/>
    </source>
</evidence>
<dbReference type="PRINTS" id="PR00032">
    <property type="entry name" value="HTHARAC"/>
</dbReference>
<dbReference type="InterPro" id="IPR018062">
    <property type="entry name" value="HTH_AraC-typ_CS"/>
</dbReference>
<reference evidence="5 6" key="1">
    <citation type="submission" date="2016-08" db="EMBL/GenBank/DDBJ databases">
        <authorList>
            <person name="Seilhamer J.J."/>
        </authorList>
    </citation>
    <scope>NUCLEOTIDE SEQUENCE [LARGE SCALE GENOMIC DNA]</scope>
    <source>
        <strain evidence="5">ING2-E5A</strain>
    </source>
</reference>
<keyword evidence="1" id="KW-0805">Transcription regulation</keyword>
<dbReference type="Proteomes" id="UP000178485">
    <property type="component" value="Chromosome i"/>
</dbReference>
<dbReference type="EMBL" id="LT608328">
    <property type="protein sequence ID" value="SCM57026.1"/>
    <property type="molecule type" value="Genomic_DNA"/>
</dbReference>
<dbReference type="PROSITE" id="PS01124">
    <property type="entry name" value="HTH_ARAC_FAMILY_2"/>
    <property type="match status" value="1"/>
</dbReference>
<evidence type="ECO:0000256" key="3">
    <source>
        <dbReference type="ARBA" id="ARBA00023163"/>
    </source>
</evidence>
<sequence>MRYNDKGIDFKYLLVSEKDKMFGLTVNTVGFQPVAPNSLYPSTEHPKSYYFNPKKGRVLSEYQFVYISKGKGVFSSANTKKTPIKKGQVMFLFPGKWHSYQPLKETGWNEYYIGFEGDIINTLIEKNFLPSQNQVLDVGVNEELVNLFLMAIKVAKEDKKSAQQYLAGIVFHILGMILSLSQNRSYDANESTQVIERAKIIMRENIHKEIDIKEIASNLGTSYSWFRKFFKEYTGYPPAQYFQELKLRKAKELLTETSLPIKEIAYELNFSSIEYFLSFFKQRVNITPSEYRKINGTDKQQ</sequence>
<evidence type="ECO:0000259" key="4">
    <source>
        <dbReference type="PROSITE" id="PS01124"/>
    </source>
</evidence>
<accession>A0A1G4G670</accession>
<dbReference type="InterPro" id="IPR018060">
    <property type="entry name" value="HTH_AraC"/>
</dbReference>
<dbReference type="SMART" id="SM00342">
    <property type="entry name" value="HTH_ARAC"/>
    <property type="match status" value="1"/>
</dbReference>
<dbReference type="GO" id="GO:0043565">
    <property type="term" value="F:sequence-specific DNA binding"/>
    <property type="evidence" value="ECO:0007669"/>
    <property type="project" value="InterPro"/>
</dbReference>
<evidence type="ECO:0000313" key="6">
    <source>
        <dbReference type="Proteomes" id="UP000178485"/>
    </source>
</evidence>
<dbReference type="AlphaFoldDB" id="A0A1G4G670"/>
<dbReference type="SUPFAM" id="SSF51215">
    <property type="entry name" value="Regulatory protein AraC"/>
    <property type="match status" value="1"/>
</dbReference>
<keyword evidence="2" id="KW-0238">DNA-binding</keyword>
<dbReference type="STRING" id="1642646.ING2E5A_1152"/>
<dbReference type="PROSITE" id="PS00041">
    <property type="entry name" value="HTH_ARAC_FAMILY_1"/>
    <property type="match status" value="1"/>
</dbReference>
<protein>
    <submittedName>
        <fullName evidence="5">HTH-type transcriptional activator Btr</fullName>
    </submittedName>
</protein>
<dbReference type="GO" id="GO:0003700">
    <property type="term" value="F:DNA-binding transcription factor activity"/>
    <property type="evidence" value="ECO:0007669"/>
    <property type="project" value="InterPro"/>
</dbReference>
<evidence type="ECO:0000256" key="1">
    <source>
        <dbReference type="ARBA" id="ARBA00023015"/>
    </source>
</evidence>
<keyword evidence="3" id="KW-0804">Transcription</keyword>
<proteinExistence type="predicted"/>
<name>A0A1G4G670_9BACT</name>
<dbReference type="InterPro" id="IPR037923">
    <property type="entry name" value="HTH-like"/>
</dbReference>
<gene>
    <name evidence="5" type="primary">btr</name>
    <name evidence="5" type="ORF">ING2E5A_1152</name>
</gene>
<dbReference type="Gene3D" id="1.10.10.60">
    <property type="entry name" value="Homeodomain-like"/>
    <property type="match status" value="2"/>
</dbReference>
<feature type="domain" description="HTH araC/xylS-type" evidence="4">
    <location>
        <begin position="196"/>
        <end position="294"/>
    </location>
</feature>
<dbReference type="Pfam" id="PF12833">
    <property type="entry name" value="HTH_18"/>
    <property type="match status" value="1"/>
</dbReference>
<dbReference type="PANTHER" id="PTHR43280">
    <property type="entry name" value="ARAC-FAMILY TRANSCRIPTIONAL REGULATOR"/>
    <property type="match status" value="1"/>
</dbReference>
<organism evidence="5 6">
    <name type="scientific">Petrimonas mucosa</name>
    <dbReference type="NCBI Taxonomy" id="1642646"/>
    <lineage>
        <taxon>Bacteria</taxon>
        <taxon>Pseudomonadati</taxon>
        <taxon>Bacteroidota</taxon>
        <taxon>Bacteroidia</taxon>
        <taxon>Bacteroidales</taxon>
        <taxon>Dysgonomonadaceae</taxon>
        <taxon>Petrimonas</taxon>
    </lineage>
</organism>
<dbReference type="Pfam" id="PF02311">
    <property type="entry name" value="AraC_binding"/>
    <property type="match status" value="1"/>
</dbReference>
<dbReference type="InterPro" id="IPR009057">
    <property type="entry name" value="Homeodomain-like_sf"/>
</dbReference>
<evidence type="ECO:0000313" key="5">
    <source>
        <dbReference type="EMBL" id="SCM57026.1"/>
    </source>
</evidence>
<dbReference type="KEGG" id="pmuc:ING2E5A_1152"/>
<dbReference type="RefSeq" id="WP_071136545.1">
    <property type="nucleotide sequence ID" value="NZ_DUQN01000061.1"/>
</dbReference>
<dbReference type="SUPFAM" id="SSF46689">
    <property type="entry name" value="Homeodomain-like"/>
    <property type="match status" value="2"/>
</dbReference>
<dbReference type="InterPro" id="IPR003313">
    <property type="entry name" value="AraC-bd"/>
</dbReference>
<dbReference type="InterPro" id="IPR020449">
    <property type="entry name" value="Tscrpt_reg_AraC-type_HTH"/>
</dbReference>
<dbReference type="PANTHER" id="PTHR43280:SF30">
    <property type="entry name" value="MMSAB OPERON REGULATORY PROTEIN"/>
    <property type="match status" value="1"/>
</dbReference>